<keyword evidence="1" id="KW-0812">Transmembrane</keyword>
<evidence type="ECO:0000256" key="1">
    <source>
        <dbReference type="SAM" id="Phobius"/>
    </source>
</evidence>
<reference evidence="3" key="1">
    <citation type="journal article" date="2009" name="Genome Res.">
        <title>Comparative genomic analyses of the human fungal pathogens Coccidioides and their relatives.</title>
        <authorList>
            <person name="Sharpton T.J."/>
            <person name="Stajich J.E."/>
            <person name="Rounsley S.D."/>
            <person name="Gardner M.J."/>
            <person name="Wortman J.R."/>
            <person name="Jordar V.S."/>
            <person name="Maiti R."/>
            <person name="Kodira C.D."/>
            <person name="Neafsey D.E."/>
            <person name="Zeng Q."/>
            <person name="Hung C.-Y."/>
            <person name="McMahan C."/>
            <person name="Muszewska A."/>
            <person name="Grynberg M."/>
            <person name="Mandel M.A."/>
            <person name="Kellner E.M."/>
            <person name="Barker B.M."/>
            <person name="Galgiani J.N."/>
            <person name="Orbach M.J."/>
            <person name="Kirkland T.N."/>
            <person name="Cole G.T."/>
            <person name="Henn M.R."/>
            <person name="Birren B.W."/>
            <person name="Taylor J.W."/>
        </authorList>
    </citation>
    <scope>NUCLEOTIDE SEQUENCE [LARGE SCALE GENOMIC DNA]</scope>
    <source>
        <strain evidence="3">RS</strain>
    </source>
</reference>
<dbReference type="GeneID" id="24164578"/>
<dbReference type="AlphaFoldDB" id="J3K319"/>
<reference evidence="3" key="2">
    <citation type="journal article" date="2010" name="Genome Res.">
        <title>Population genomic sequencing of Coccidioides fungi reveals recent hybridization and transposon control.</title>
        <authorList>
            <person name="Neafsey D.E."/>
            <person name="Barker B.M."/>
            <person name="Sharpton T.J."/>
            <person name="Stajich J.E."/>
            <person name="Park D.J."/>
            <person name="Whiston E."/>
            <person name="Hung C.-Y."/>
            <person name="McMahan C."/>
            <person name="White J."/>
            <person name="Sykes S."/>
            <person name="Heiman D."/>
            <person name="Young S."/>
            <person name="Zeng Q."/>
            <person name="Abouelleil A."/>
            <person name="Aftuck L."/>
            <person name="Bessette D."/>
            <person name="Brown A."/>
            <person name="FitzGerald M."/>
            <person name="Lui A."/>
            <person name="Macdonald J.P."/>
            <person name="Priest M."/>
            <person name="Orbach M.J."/>
            <person name="Galgiani J.N."/>
            <person name="Kirkland T.N."/>
            <person name="Cole G.T."/>
            <person name="Birren B.W."/>
            <person name="Henn M.R."/>
            <person name="Taylor J.W."/>
            <person name="Rounsley S.D."/>
        </authorList>
    </citation>
    <scope>GENOME REANNOTATION</scope>
    <source>
        <strain evidence="3">RS</strain>
    </source>
</reference>
<dbReference type="EMBL" id="GG704912">
    <property type="protein sequence ID" value="EAS28535.3"/>
    <property type="molecule type" value="Genomic_DNA"/>
</dbReference>
<organism evidence="2 3">
    <name type="scientific">Coccidioides immitis (strain RS)</name>
    <name type="common">Valley fever fungus</name>
    <dbReference type="NCBI Taxonomy" id="246410"/>
    <lineage>
        <taxon>Eukaryota</taxon>
        <taxon>Fungi</taxon>
        <taxon>Dikarya</taxon>
        <taxon>Ascomycota</taxon>
        <taxon>Pezizomycotina</taxon>
        <taxon>Eurotiomycetes</taxon>
        <taxon>Eurotiomycetidae</taxon>
        <taxon>Onygenales</taxon>
        <taxon>Onygenaceae</taxon>
        <taxon>Coccidioides</taxon>
    </lineage>
</organism>
<evidence type="ECO:0008006" key="4">
    <source>
        <dbReference type="Google" id="ProtNLM"/>
    </source>
</evidence>
<keyword evidence="3" id="KW-1185">Reference proteome</keyword>
<sequence length="164" mass="17395">MNTSLRESFLLLSLSLLFFSFFSSLYHYYQAVAAGVQSSPPLSYDLSPLSFLGRTPTPSFVDEIGPLSIIVLSSLPPPVVTAPPVPAQAGSAALPSPSVVITLAPAGNIVVVVFSAPAGFVGAVILPIWWFFQAFPPTQRHKLCLSVKEHGVASLSKDLCLLLV</sequence>
<dbReference type="InParanoid" id="J3K319"/>
<dbReference type="Proteomes" id="UP000001261">
    <property type="component" value="Unassembled WGS sequence"/>
</dbReference>
<keyword evidence="1" id="KW-0472">Membrane</keyword>
<dbReference type="KEGG" id="cim:CIMG_12951"/>
<proteinExistence type="predicted"/>
<evidence type="ECO:0000313" key="2">
    <source>
        <dbReference type="EMBL" id="EAS28535.3"/>
    </source>
</evidence>
<feature type="transmembrane region" description="Helical" evidence="1">
    <location>
        <begin position="109"/>
        <end position="132"/>
    </location>
</feature>
<accession>J3K319</accession>
<dbReference type="VEuPathDB" id="FungiDB:CIMG_12951"/>
<keyword evidence="1" id="KW-1133">Transmembrane helix</keyword>
<protein>
    <recommendedName>
        <fullName evidence="4">Transmembrane protein</fullName>
    </recommendedName>
</protein>
<name>J3K319_COCIM</name>
<dbReference type="RefSeq" id="XP_001240118.2">
    <property type="nucleotide sequence ID" value="XM_001240117.2"/>
</dbReference>
<gene>
    <name evidence="2" type="ORF">CIMG_12951</name>
</gene>
<evidence type="ECO:0000313" key="3">
    <source>
        <dbReference type="Proteomes" id="UP000001261"/>
    </source>
</evidence>